<dbReference type="EMBL" id="JARKHS020003083">
    <property type="protein sequence ID" value="KAK8786052.1"/>
    <property type="molecule type" value="Genomic_DNA"/>
</dbReference>
<proteinExistence type="inferred from homology"/>
<evidence type="ECO:0000256" key="8">
    <source>
        <dbReference type="ARBA" id="ARBA00045690"/>
    </source>
</evidence>
<evidence type="ECO:0000259" key="13">
    <source>
        <dbReference type="SMART" id="SM00672"/>
    </source>
</evidence>
<comment type="catalytic activity">
    <reaction evidence="10">
        <text>L-seryl-[EGF-like domain protein] + UDP-alpha-D-glucose = 3-O-(beta-D-glucosyl)-L-seryl-[EGF-like domain protein] + UDP + H(+)</text>
        <dbReference type="Rhea" id="RHEA:58116"/>
        <dbReference type="Rhea" id="RHEA-COMP:14610"/>
        <dbReference type="Rhea" id="RHEA-COMP:16010"/>
        <dbReference type="ChEBI" id="CHEBI:15378"/>
        <dbReference type="ChEBI" id="CHEBI:29999"/>
        <dbReference type="ChEBI" id="CHEBI:58223"/>
        <dbReference type="ChEBI" id="CHEBI:58885"/>
        <dbReference type="ChEBI" id="CHEBI:140576"/>
    </reaction>
</comment>
<feature type="signal peptide" evidence="12">
    <location>
        <begin position="1"/>
        <end position="19"/>
    </location>
</feature>
<evidence type="ECO:0000256" key="12">
    <source>
        <dbReference type="SAM" id="SignalP"/>
    </source>
</evidence>
<evidence type="ECO:0000256" key="9">
    <source>
        <dbReference type="ARBA" id="ARBA00047553"/>
    </source>
</evidence>
<dbReference type="InterPro" id="IPR013783">
    <property type="entry name" value="Ig-like_fold"/>
</dbReference>
<accession>A0AAQ4FHC5</accession>
<dbReference type="InterPro" id="IPR006598">
    <property type="entry name" value="CAP10"/>
</dbReference>
<comment type="function">
    <text evidence="8">Protein O-glucosyltransferase. Catalyzes the reaction that attaches glucose through an O-glycosidic linkage to a conserved serine residue found in the consensus sequence C-X-S-X-[PA]-C in epidermal growth factor-like repeats. Regulates Notch signaling by glucosylating Notch in the ER, glucosylation is required for the correct folding and cleavage of Notch.</text>
</comment>
<comment type="pathway">
    <text evidence="7">Protein modification.</text>
</comment>
<feature type="domain" description="Glycosyl transferase CAP10" evidence="13">
    <location>
        <begin position="238"/>
        <end position="483"/>
    </location>
</feature>
<gene>
    <name evidence="14" type="ORF">V5799_007583</name>
</gene>
<dbReference type="PROSITE" id="PS50194">
    <property type="entry name" value="FILAMIN_REPEAT"/>
    <property type="match status" value="1"/>
</dbReference>
<evidence type="ECO:0000256" key="2">
    <source>
        <dbReference type="ARBA" id="ARBA00006063"/>
    </source>
</evidence>
<evidence type="ECO:0000313" key="14">
    <source>
        <dbReference type="EMBL" id="KAK8786052.1"/>
    </source>
</evidence>
<dbReference type="Pfam" id="PF05686">
    <property type="entry name" value="Glyco_transf_90"/>
    <property type="match status" value="1"/>
</dbReference>
<comment type="catalytic activity">
    <reaction evidence="9">
        <text>L-seryl-[EGF-like domain protein] + UDP-alpha-D-xylose = 3-O-(beta-D-xylosyl)-L-seryl-[EGF-like domain protein] + UDP + H(+)</text>
        <dbReference type="Rhea" id="RHEA:62016"/>
        <dbReference type="Rhea" id="RHEA-COMP:16010"/>
        <dbReference type="Rhea" id="RHEA-COMP:16011"/>
        <dbReference type="ChEBI" id="CHEBI:15378"/>
        <dbReference type="ChEBI" id="CHEBI:29999"/>
        <dbReference type="ChEBI" id="CHEBI:57632"/>
        <dbReference type="ChEBI" id="CHEBI:58223"/>
        <dbReference type="ChEBI" id="CHEBI:132085"/>
    </reaction>
</comment>
<dbReference type="Proteomes" id="UP001321473">
    <property type="component" value="Unassembled WGS sequence"/>
</dbReference>
<dbReference type="GO" id="GO:0005788">
    <property type="term" value="C:endoplasmic reticulum lumen"/>
    <property type="evidence" value="ECO:0007669"/>
    <property type="project" value="UniProtKB-SubCell"/>
</dbReference>
<organism evidence="14 15">
    <name type="scientific">Amblyomma americanum</name>
    <name type="common">Lone star tick</name>
    <dbReference type="NCBI Taxonomy" id="6943"/>
    <lineage>
        <taxon>Eukaryota</taxon>
        <taxon>Metazoa</taxon>
        <taxon>Ecdysozoa</taxon>
        <taxon>Arthropoda</taxon>
        <taxon>Chelicerata</taxon>
        <taxon>Arachnida</taxon>
        <taxon>Acari</taxon>
        <taxon>Parasitiformes</taxon>
        <taxon>Ixodida</taxon>
        <taxon>Ixodoidea</taxon>
        <taxon>Ixodidae</taxon>
        <taxon>Amblyomminae</taxon>
        <taxon>Amblyomma</taxon>
    </lineage>
</organism>
<dbReference type="InterPro" id="IPR014756">
    <property type="entry name" value="Ig_E-set"/>
</dbReference>
<dbReference type="InterPro" id="IPR001298">
    <property type="entry name" value="Filamin/ABP280_rpt"/>
</dbReference>
<comment type="caution">
    <text evidence="14">The sequence shown here is derived from an EMBL/GenBank/DDBJ whole genome shotgun (WGS) entry which is preliminary data.</text>
</comment>
<sequence length="513" mass="58778">MLLAGQVCAAILLVAVVTAKDQCRLRSACGERSAASSRTEPKVSARVYGPGLRGCFNLPTRYFFVHVVDASGNNFTTASPKNLTVTIAGTQGVCSIWTQVLSRGDGLFIVRYKLFKTCPEAKLEVKFNGSPLMESPLLLKGPLYNDACSCPAPFEDWLLQTECPTVDPQISKDLSQFEEIDMRKMLREALRRFDRPGSVSFCHYAVIKNKVYRKCYGQHVGFNMFMDQILLFLARKVLLPDVEMLVNLGDWPLERKSYSGVHIPFFSWCGSEDSTDIVMPTYDLTESSLEMMGRVTLDLLSVQGNSGPVWKEKQSCGFWRGRDSRQERLDLVALSRRHPELLNASLTNFFFFRDKMDIYGPQASHVSFFDFFEYKYQINVDGTVAAYRLPYLLAGSSLVLKQDSKYYEHFYSRLIPMVHYVPFQRNLSDLIEKLVWAQEHDGTAQRIVKEAQQFALDHLLPHHVFCYYAQLLQQYSFKLKRRAKVAEGMEEVLQPRDNQPCDCRQQQRNHDEL</sequence>
<evidence type="ECO:0000256" key="3">
    <source>
        <dbReference type="ARBA" id="ARBA00022676"/>
    </source>
</evidence>
<feature type="repeat" description="Filamin" evidence="11">
    <location>
        <begin position="45"/>
        <end position="141"/>
    </location>
</feature>
<evidence type="ECO:0000256" key="5">
    <source>
        <dbReference type="ARBA" id="ARBA00022824"/>
    </source>
</evidence>
<evidence type="ECO:0000256" key="10">
    <source>
        <dbReference type="ARBA" id="ARBA00049246"/>
    </source>
</evidence>
<dbReference type="GO" id="GO:0046527">
    <property type="term" value="F:glucosyltransferase activity"/>
    <property type="evidence" value="ECO:0007669"/>
    <property type="project" value="TreeGrafter"/>
</dbReference>
<evidence type="ECO:0000313" key="15">
    <source>
        <dbReference type="Proteomes" id="UP001321473"/>
    </source>
</evidence>
<comment type="subcellular location">
    <subcellularLocation>
        <location evidence="1">Endoplasmic reticulum lumen</location>
    </subcellularLocation>
</comment>
<reference evidence="14 15" key="1">
    <citation type="journal article" date="2023" name="Arcadia Sci">
        <title>De novo assembly of a long-read Amblyomma americanum tick genome.</title>
        <authorList>
            <person name="Chou S."/>
            <person name="Poskanzer K.E."/>
            <person name="Rollins M."/>
            <person name="Thuy-Boun P.S."/>
        </authorList>
    </citation>
    <scope>NUCLEOTIDE SEQUENCE [LARGE SCALE GENOMIC DNA]</scope>
    <source>
        <strain evidence="14">F_SG_1</strain>
        <tissue evidence="14">Salivary glands</tissue>
    </source>
</reference>
<evidence type="ECO:0000256" key="4">
    <source>
        <dbReference type="ARBA" id="ARBA00022729"/>
    </source>
</evidence>
<dbReference type="PANTHER" id="PTHR12203">
    <property type="entry name" value="KDEL LYS-ASP-GLU-LEU CONTAINING - RELATED"/>
    <property type="match status" value="1"/>
</dbReference>
<dbReference type="Gene3D" id="2.60.40.10">
    <property type="entry name" value="Immunoglobulins"/>
    <property type="match status" value="1"/>
</dbReference>
<keyword evidence="4 12" id="KW-0732">Signal</keyword>
<dbReference type="Pfam" id="PF00630">
    <property type="entry name" value="Filamin"/>
    <property type="match status" value="1"/>
</dbReference>
<dbReference type="SUPFAM" id="SSF81296">
    <property type="entry name" value="E set domains"/>
    <property type="match status" value="1"/>
</dbReference>
<comment type="similarity">
    <text evidence="2">Belongs to the KDELC family.</text>
</comment>
<keyword evidence="5" id="KW-0256">Endoplasmic reticulum</keyword>
<evidence type="ECO:0000256" key="7">
    <source>
        <dbReference type="ARBA" id="ARBA00043952"/>
    </source>
</evidence>
<keyword evidence="15" id="KW-1185">Reference proteome</keyword>
<evidence type="ECO:0000256" key="1">
    <source>
        <dbReference type="ARBA" id="ARBA00004319"/>
    </source>
</evidence>
<dbReference type="SMART" id="SM00672">
    <property type="entry name" value="CAP10"/>
    <property type="match status" value="1"/>
</dbReference>
<feature type="chain" id="PRO_5042890703" description="Glycosyl transferase CAP10 domain-containing protein" evidence="12">
    <location>
        <begin position="20"/>
        <end position="513"/>
    </location>
</feature>
<keyword evidence="6" id="KW-0325">Glycoprotein</keyword>
<name>A0AAQ4FHC5_AMBAM</name>
<protein>
    <recommendedName>
        <fullName evidence="13">Glycosyl transferase CAP10 domain-containing protein</fullName>
    </recommendedName>
</protein>
<dbReference type="SMART" id="SM00557">
    <property type="entry name" value="IG_FLMN"/>
    <property type="match status" value="1"/>
</dbReference>
<keyword evidence="3" id="KW-0328">Glycosyltransferase</keyword>
<dbReference type="PANTHER" id="PTHR12203:SF122">
    <property type="entry name" value="GLYCOSYL TRANSFERASE CAP10 DOMAIN-CONTAINING PROTEIN"/>
    <property type="match status" value="1"/>
</dbReference>
<evidence type="ECO:0000256" key="11">
    <source>
        <dbReference type="PROSITE-ProRule" id="PRU00087"/>
    </source>
</evidence>
<dbReference type="AlphaFoldDB" id="A0AAQ4FHC5"/>
<dbReference type="InterPro" id="IPR017868">
    <property type="entry name" value="Filamin/ABP280_repeat-like"/>
</dbReference>
<keyword evidence="3" id="KW-0808">Transferase</keyword>
<dbReference type="InterPro" id="IPR051091">
    <property type="entry name" value="O-Glucosyltr/Glycosyltrsf_90"/>
</dbReference>
<evidence type="ECO:0000256" key="6">
    <source>
        <dbReference type="ARBA" id="ARBA00023180"/>
    </source>
</evidence>